<feature type="coiled-coil region" evidence="1">
    <location>
        <begin position="30"/>
        <end position="71"/>
    </location>
</feature>
<reference key="2">
    <citation type="submission" date="2011-10" db="EMBL/GenBank/DDBJ databases">
        <title>The genome and transcriptome sequence of Clonorchis sinensis provide insights into the carcinogenic liver fluke.</title>
        <authorList>
            <person name="Wang X."/>
            <person name="Huang Y."/>
            <person name="Chen W."/>
            <person name="Liu H."/>
            <person name="Guo L."/>
            <person name="Chen Y."/>
            <person name="Luo F."/>
            <person name="Zhou W."/>
            <person name="Sun J."/>
            <person name="Mao Q."/>
            <person name="Liang P."/>
            <person name="Zhou C."/>
            <person name="Tian Y."/>
            <person name="Men J."/>
            <person name="Lv X."/>
            <person name="Huang L."/>
            <person name="Zhou J."/>
            <person name="Hu Y."/>
            <person name="Li R."/>
            <person name="Zhang F."/>
            <person name="Lei H."/>
            <person name="Li X."/>
            <person name="Hu X."/>
            <person name="Liang C."/>
            <person name="Xu J."/>
            <person name="Wu Z."/>
            <person name="Yu X."/>
        </authorList>
    </citation>
    <scope>NUCLEOTIDE SEQUENCE</scope>
    <source>
        <strain>Henan</strain>
    </source>
</reference>
<dbReference type="GO" id="GO:0036064">
    <property type="term" value="C:ciliary basal body"/>
    <property type="evidence" value="ECO:0007669"/>
    <property type="project" value="TreeGrafter"/>
</dbReference>
<evidence type="ECO:0000313" key="2">
    <source>
        <dbReference type="EMBL" id="GAA47211.1"/>
    </source>
</evidence>
<reference evidence="2" key="1">
    <citation type="journal article" date="2011" name="Genome Biol.">
        <title>The draft genome of the carcinogenic human liver fluke Clonorchis sinensis.</title>
        <authorList>
            <person name="Wang X."/>
            <person name="Chen W."/>
            <person name="Huang Y."/>
            <person name="Sun J."/>
            <person name="Men J."/>
            <person name="Liu H."/>
            <person name="Luo F."/>
            <person name="Guo L."/>
            <person name="Lv X."/>
            <person name="Deng C."/>
            <person name="Zhou C."/>
            <person name="Fan Y."/>
            <person name="Li X."/>
            <person name="Huang L."/>
            <person name="Hu Y."/>
            <person name="Liang C."/>
            <person name="Hu X."/>
            <person name="Xu J."/>
            <person name="Yu X."/>
        </authorList>
    </citation>
    <scope>NUCLEOTIDE SEQUENCE [LARGE SCALE GENOMIC DNA]</scope>
    <source>
        <strain evidence="2">Henan</strain>
    </source>
</reference>
<dbReference type="EMBL" id="DF142830">
    <property type="protein sequence ID" value="GAA47211.1"/>
    <property type="molecule type" value="Genomic_DNA"/>
</dbReference>
<dbReference type="PANTHER" id="PTHR28661:SF1">
    <property type="entry name" value="MICROTUBULE NUCLEATION FACTOR SSNA1"/>
    <property type="match status" value="1"/>
</dbReference>
<protein>
    <submittedName>
        <fullName evidence="2">Sjoegren syndrome nuclear autoantigen 1</fullName>
    </submittedName>
</protein>
<dbReference type="GO" id="GO:0005813">
    <property type="term" value="C:centrosome"/>
    <property type="evidence" value="ECO:0007669"/>
    <property type="project" value="TreeGrafter"/>
</dbReference>
<keyword evidence="3" id="KW-1185">Reference proteome</keyword>
<sequence length="117" mass="13640">MSKGRILDIQNAELGESKYLICARFSFKGIERIRRKRDSIQETILEQEEEKNKLQHDIRILADRLAKANEDLCLKITLRDSYDKLISESEFAYTKALLMSLRSKDEESTNANGRNRC</sequence>
<dbReference type="AlphaFoldDB" id="G7Y2L4"/>
<gene>
    <name evidence="2" type="ORF">CLF_100086</name>
</gene>
<evidence type="ECO:0000256" key="1">
    <source>
        <dbReference type="SAM" id="Coils"/>
    </source>
</evidence>
<dbReference type="PANTHER" id="PTHR28661">
    <property type="entry name" value="SJOEGREN SYNDROME NUCLEAR AUTOANTIGEN 1"/>
    <property type="match status" value="1"/>
</dbReference>
<dbReference type="Proteomes" id="UP000008909">
    <property type="component" value="Unassembled WGS sequence"/>
</dbReference>
<name>G7Y2L4_CLOSI</name>
<evidence type="ECO:0000313" key="3">
    <source>
        <dbReference type="Proteomes" id="UP000008909"/>
    </source>
</evidence>
<organism evidence="2 3">
    <name type="scientific">Clonorchis sinensis</name>
    <name type="common">Chinese liver fluke</name>
    <dbReference type="NCBI Taxonomy" id="79923"/>
    <lineage>
        <taxon>Eukaryota</taxon>
        <taxon>Metazoa</taxon>
        <taxon>Spiralia</taxon>
        <taxon>Lophotrochozoa</taxon>
        <taxon>Platyhelminthes</taxon>
        <taxon>Trematoda</taxon>
        <taxon>Digenea</taxon>
        <taxon>Opisthorchiida</taxon>
        <taxon>Opisthorchiata</taxon>
        <taxon>Opisthorchiidae</taxon>
        <taxon>Clonorchis</taxon>
    </lineage>
</organism>
<dbReference type="InterPro" id="IPR033362">
    <property type="entry name" value="SSNA1_fam"/>
</dbReference>
<proteinExistence type="predicted"/>
<keyword evidence="1" id="KW-0175">Coiled coil</keyword>
<accession>G7Y2L4</accession>